<feature type="active site" description="Acyl-thioester intermediate" evidence="5 7">
    <location>
        <position position="171"/>
    </location>
</feature>
<feature type="binding site" evidence="5 8">
    <location>
        <begin position="140"/>
        <end position="142"/>
    </location>
    <ligand>
        <name>substrate</name>
    </ligand>
</feature>
<feature type="site" description="Lowers pKa of active site Cys" evidence="5 9">
    <location>
        <position position="137"/>
    </location>
</feature>
<dbReference type="Pfam" id="PF21948">
    <property type="entry name" value="LplA-B_cat"/>
    <property type="match status" value="1"/>
</dbReference>
<dbReference type="Proteomes" id="UP000092677">
    <property type="component" value="Unassembled WGS sequence"/>
</dbReference>
<protein>
    <recommendedName>
        <fullName evidence="5 6">Octanoyltransferase</fullName>
        <ecNumber evidence="5 6">2.3.1.181</ecNumber>
    </recommendedName>
    <alternativeName>
        <fullName evidence="5">Lipoate-protein ligase B</fullName>
    </alternativeName>
    <alternativeName>
        <fullName evidence="5">Lipoyl/octanoyl transferase</fullName>
    </alternativeName>
    <alternativeName>
        <fullName evidence="5">Octanoyl-[acyl-carrier-protein]-protein N-octanoyltransferase</fullName>
    </alternativeName>
</protein>
<comment type="pathway">
    <text evidence="1 5 6">Protein modification; protein lipoylation via endogenous pathway; protein N(6)-(lipoyl)lysine from octanoyl-[acyl-carrier-protein]: step 1/2.</text>
</comment>
<reference evidence="13 14" key="2">
    <citation type="submission" date="2016-05" db="EMBL/GenBank/DDBJ databases">
        <title>Draft genome sequences of four strains of Ehrlichia ruminantium, a tick-borne pathogen of ruminants, isolated from Zimbabwe, The Gambia and Ghana.</title>
        <authorList>
            <person name="Nakao R."/>
            <person name="Jongejan F."/>
            <person name="Sugimoto C."/>
        </authorList>
    </citation>
    <scope>NUCLEOTIDE SEQUENCE [LARGE SCALE GENOMIC DNA]</scope>
    <source>
        <strain evidence="13">Kerr Seringe</strain>
        <strain evidence="14">Pokoase 417</strain>
    </source>
</reference>
<dbReference type="CDD" id="cd16444">
    <property type="entry name" value="LipB"/>
    <property type="match status" value="1"/>
</dbReference>
<comment type="subcellular location">
    <subcellularLocation>
        <location evidence="5">Cytoplasm</location>
    </subcellularLocation>
</comment>
<dbReference type="EMBL" id="BDDL01000080">
    <property type="protein sequence ID" value="GAT77512.1"/>
    <property type="molecule type" value="Genomic_DNA"/>
</dbReference>
<evidence type="ECO:0000313" key="12">
    <source>
        <dbReference type="EMBL" id="GAT78653.1"/>
    </source>
</evidence>
<keyword evidence="5" id="KW-0963">Cytoplasm</keyword>
<dbReference type="AlphaFoldDB" id="A0A170S1E6"/>
<dbReference type="Gene3D" id="3.30.930.10">
    <property type="entry name" value="Bira Bifunctional Protein, Domain 2"/>
    <property type="match status" value="1"/>
</dbReference>
<comment type="miscellaneous">
    <text evidence="5">In the reaction, the free carboxyl group of octanoic acid is attached via an amide linkage to the epsilon-amino group of a specific lysine residue of lipoyl domains of lipoate-dependent enzymes.</text>
</comment>
<dbReference type="NCBIfam" id="NF010921">
    <property type="entry name" value="PRK14341.1"/>
    <property type="match status" value="1"/>
</dbReference>
<comment type="catalytic activity">
    <reaction evidence="5 6">
        <text>octanoyl-[ACP] + L-lysyl-[protein] = N(6)-octanoyl-L-lysyl-[protein] + holo-[ACP] + H(+)</text>
        <dbReference type="Rhea" id="RHEA:17665"/>
        <dbReference type="Rhea" id="RHEA-COMP:9636"/>
        <dbReference type="Rhea" id="RHEA-COMP:9685"/>
        <dbReference type="Rhea" id="RHEA-COMP:9752"/>
        <dbReference type="Rhea" id="RHEA-COMP:9928"/>
        <dbReference type="ChEBI" id="CHEBI:15378"/>
        <dbReference type="ChEBI" id="CHEBI:29969"/>
        <dbReference type="ChEBI" id="CHEBI:64479"/>
        <dbReference type="ChEBI" id="CHEBI:78463"/>
        <dbReference type="ChEBI" id="CHEBI:78809"/>
        <dbReference type="EC" id="2.3.1.181"/>
    </reaction>
</comment>
<dbReference type="InterPro" id="IPR004143">
    <property type="entry name" value="BPL_LPL_catalytic"/>
</dbReference>
<dbReference type="GO" id="GO:0009249">
    <property type="term" value="P:protein lipoylation"/>
    <property type="evidence" value="ECO:0007669"/>
    <property type="project" value="InterPro"/>
</dbReference>
<dbReference type="GO" id="GO:0033819">
    <property type="term" value="F:lipoyl(octanoyl) transferase activity"/>
    <property type="evidence" value="ECO:0007669"/>
    <property type="project" value="UniProtKB-EC"/>
</dbReference>
<evidence type="ECO:0000256" key="6">
    <source>
        <dbReference type="PIRNR" id="PIRNR016262"/>
    </source>
</evidence>
<dbReference type="PIRSF" id="PIRSF016262">
    <property type="entry name" value="LPLase"/>
    <property type="match status" value="1"/>
</dbReference>
<dbReference type="SUPFAM" id="SSF55681">
    <property type="entry name" value="Class II aaRS and biotin synthetases"/>
    <property type="match status" value="1"/>
</dbReference>
<keyword evidence="11" id="KW-0436">Ligase</keyword>
<keyword evidence="2 5" id="KW-0808">Transferase</keyword>
<proteinExistence type="inferred from homology"/>
<dbReference type="InterPro" id="IPR020605">
    <property type="entry name" value="Octanoyltransferase_CS"/>
</dbReference>
<dbReference type="GO" id="GO:0016874">
    <property type="term" value="F:ligase activity"/>
    <property type="evidence" value="ECO:0007669"/>
    <property type="project" value="UniProtKB-KW"/>
</dbReference>
<dbReference type="EC" id="2.3.1.181" evidence="5 6"/>
<dbReference type="Proteomes" id="UP000092731">
    <property type="component" value="Unassembled WGS sequence"/>
</dbReference>
<dbReference type="NCBIfam" id="TIGR00214">
    <property type="entry name" value="lipB"/>
    <property type="match status" value="1"/>
</dbReference>
<feature type="domain" description="BPL/LPL catalytic" evidence="10">
    <location>
        <begin position="29"/>
        <end position="208"/>
    </location>
</feature>
<comment type="function">
    <text evidence="4 5 6">Catalyzes the transfer of endogenously produced octanoic acid from octanoyl-acyl-carrier-protein onto the lipoyl domains of lipoate-dependent enzymes. Lipoyl-ACP can also act as a substrate although octanoyl-ACP is likely to be the physiological substrate.</text>
</comment>
<evidence type="ECO:0000256" key="3">
    <source>
        <dbReference type="ARBA" id="ARBA00023315"/>
    </source>
</evidence>
<name>A0A170S1E6_EHRRU</name>
<dbReference type="RefSeq" id="WP_065432775.1">
    <property type="nucleotide sequence ID" value="NZ_BDDL01000080.1"/>
</dbReference>
<evidence type="ECO:0000313" key="14">
    <source>
        <dbReference type="Proteomes" id="UP000092731"/>
    </source>
</evidence>
<gene>
    <name evidence="5 11" type="primary">lipB</name>
    <name evidence="11" type="ORF">EHRUM2_07380</name>
    <name evidence="12" type="ORF">EHRUM3_08820</name>
</gene>
<dbReference type="InterPro" id="IPR000544">
    <property type="entry name" value="Octanoyltransferase"/>
</dbReference>
<evidence type="ECO:0000256" key="4">
    <source>
        <dbReference type="ARBA" id="ARBA00024732"/>
    </source>
</evidence>
<sequence>MEWKIESLPVPYDKAMCFMQQRVEGIANKTQDELVWLLEHFPLYTAGTSARSEELLTDSLFPIYSTGRGGKYTYHGPGQRVAYVMMDLKARDKCNVRLYVETLGEWIVETLKHFSIRSYFNPNLIGVWVNHNGSEKKIAAFGIRIRKWITYHGVSINVSTDLSHYSGIIPCGIKEYGITSLKTLGVNILYEEFDVVLKKEFNKVFCNC</sequence>
<dbReference type="PROSITE" id="PS51733">
    <property type="entry name" value="BPL_LPL_CATALYTIC"/>
    <property type="match status" value="1"/>
</dbReference>
<dbReference type="HAMAP" id="MF_00013">
    <property type="entry name" value="LipB"/>
    <property type="match status" value="1"/>
</dbReference>
<keyword evidence="3 5" id="KW-0012">Acyltransferase</keyword>
<reference evidence="11" key="1">
    <citation type="journal article" date="2016" name="Genome Announc.">
        <title>Draft Genome Sequences of Three Strains of Ehrlichia ruminantium, a Tick-Borne Pathogen of Ruminants, Isolated from Zimbabwe, The Gambia, and Ghana.</title>
        <authorList>
            <person name="Nakao R."/>
            <person name="Jongejan F."/>
            <person name="Sugimoto C."/>
        </authorList>
    </citation>
    <scope>NUCLEOTIDE SEQUENCE</scope>
    <source>
        <strain evidence="11">Kerr Seringe</strain>
        <strain evidence="12">Pokoase 417</strain>
    </source>
</reference>
<comment type="caution">
    <text evidence="11">The sequence shown here is derived from an EMBL/GenBank/DDBJ whole genome shotgun (WGS) entry which is preliminary data.</text>
</comment>
<dbReference type="PANTHER" id="PTHR10993:SF7">
    <property type="entry name" value="LIPOYLTRANSFERASE 2, MITOCHONDRIAL-RELATED"/>
    <property type="match status" value="1"/>
</dbReference>
<feature type="binding site" evidence="5 8">
    <location>
        <begin position="153"/>
        <end position="155"/>
    </location>
    <ligand>
        <name>substrate</name>
    </ligand>
</feature>
<dbReference type="GO" id="GO:0005737">
    <property type="term" value="C:cytoplasm"/>
    <property type="evidence" value="ECO:0007669"/>
    <property type="project" value="UniProtKB-SubCell"/>
</dbReference>
<evidence type="ECO:0000259" key="10">
    <source>
        <dbReference type="PROSITE" id="PS51733"/>
    </source>
</evidence>
<dbReference type="EMBL" id="BDDM01000265">
    <property type="protein sequence ID" value="GAT78653.1"/>
    <property type="molecule type" value="Genomic_DNA"/>
</dbReference>
<feature type="binding site" evidence="5 8">
    <location>
        <begin position="68"/>
        <end position="75"/>
    </location>
    <ligand>
        <name>substrate</name>
    </ligand>
</feature>
<dbReference type="InterPro" id="IPR045864">
    <property type="entry name" value="aa-tRNA-synth_II/BPL/LPL"/>
</dbReference>
<evidence type="ECO:0000313" key="13">
    <source>
        <dbReference type="Proteomes" id="UP000092677"/>
    </source>
</evidence>
<dbReference type="PROSITE" id="PS01313">
    <property type="entry name" value="LIPB"/>
    <property type="match status" value="1"/>
</dbReference>
<comment type="similarity">
    <text evidence="5 6">Belongs to the LipB family.</text>
</comment>
<accession>A0A170S1E6</accession>
<dbReference type="STRING" id="779.GCA_002019755_00711"/>
<evidence type="ECO:0000313" key="11">
    <source>
        <dbReference type="EMBL" id="GAT77512.1"/>
    </source>
</evidence>
<evidence type="ECO:0000256" key="9">
    <source>
        <dbReference type="PIRSR" id="PIRSR016262-3"/>
    </source>
</evidence>
<evidence type="ECO:0000256" key="2">
    <source>
        <dbReference type="ARBA" id="ARBA00022679"/>
    </source>
</evidence>
<evidence type="ECO:0000256" key="5">
    <source>
        <dbReference type="HAMAP-Rule" id="MF_00013"/>
    </source>
</evidence>
<dbReference type="PANTHER" id="PTHR10993">
    <property type="entry name" value="OCTANOYLTRANSFERASE"/>
    <property type="match status" value="1"/>
</dbReference>
<evidence type="ECO:0000256" key="7">
    <source>
        <dbReference type="PIRSR" id="PIRSR016262-1"/>
    </source>
</evidence>
<organism evidence="11 13">
    <name type="scientific">Ehrlichia ruminantium</name>
    <name type="common">heartwater rickettsia</name>
    <name type="synonym">Cowdria ruminantium</name>
    <dbReference type="NCBI Taxonomy" id="779"/>
    <lineage>
        <taxon>Bacteria</taxon>
        <taxon>Pseudomonadati</taxon>
        <taxon>Pseudomonadota</taxon>
        <taxon>Alphaproteobacteria</taxon>
        <taxon>Rickettsiales</taxon>
        <taxon>Anaplasmataceae</taxon>
        <taxon>Ehrlichia</taxon>
    </lineage>
</organism>
<dbReference type="UniPathway" id="UPA00538">
    <property type="reaction ID" value="UER00592"/>
</dbReference>
<evidence type="ECO:0000256" key="8">
    <source>
        <dbReference type="PIRSR" id="PIRSR016262-2"/>
    </source>
</evidence>
<evidence type="ECO:0000256" key="1">
    <source>
        <dbReference type="ARBA" id="ARBA00004821"/>
    </source>
</evidence>